<gene>
    <name evidence="2" type="primary">20202650</name>
    <name evidence="1" type="ORF">HELRODRAFT_169114</name>
</gene>
<dbReference type="OrthoDB" id="6264873at2759"/>
<evidence type="ECO:0000313" key="2">
    <source>
        <dbReference type="EnsemblMetazoa" id="HelroP169114"/>
    </source>
</evidence>
<dbReference type="InParanoid" id="T1F1F0"/>
<dbReference type="Proteomes" id="UP000015101">
    <property type="component" value="Unassembled WGS sequence"/>
</dbReference>
<evidence type="ECO:0000313" key="1">
    <source>
        <dbReference type="EMBL" id="ESO08308.1"/>
    </source>
</evidence>
<sequence>MFSQINITSMEDLESFHELILGVPLLLRVWVAFTRNDFVGESQPKFQFEKDMALLADTSHPMIRPQFEKAIDEARKSIQARRIFCVQIDFSEAIDAWLKTVYRRKYIKCCRLSAHKSILYITNYSKPETCFKCNPLWCLLCGPCWFLSAPCYKCYRKCKCHDVKVTIEAPIVRRTVASNTGRVIEVNR</sequence>
<dbReference type="KEGG" id="hro:HELRODRAFT_169114"/>
<keyword evidence="3" id="KW-1185">Reference proteome</keyword>
<accession>T1F1F0</accession>
<dbReference type="EMBL" id="AMQM01003185">
    <property type="status" value="NOT_ANNOTATED_CDS"/>
    <property type="molecule type" value="Genomic_DNA"/>
</dbReference>
<dbReference type="AlphaFoldDB" id="T1F1F0"/>
<proteinExistence type="predicted"/>
<dbReference type="GeneID" id="20202650"/>
<organism evidence="2 3">
    <name type="scientific">Helobdella robusta</name>
    <name type="common">Californian leech</name>
    <dbReference type="NCBI Taxonomy" id="6412"/>
    <lineage>
        <taxon>Eukaryota</taxon>
        <taxon>Metazoa</taxon>
        <taxon>Spiralia</taxon>
        <taxon>Lophotrochozoa</taxon>
        <taxon>Annelida</taxon>
        <taxon>Clitellata</taxon>
        <taxon>Hirudinea</taxon>
        <taxon>Rhynchobdellida</taxon>
        <taxon>Glossiphoniidae</taxon>
        <taxon>Helobdella</taxon>
    </lineage>
</organism>
<protein>
    <submittedName>
        <fullName evidence="1 2">Uncharacterized protein</fullName>
    </submittedName>
</protein>
<name>T1F1F0_HELRO</name>
<dbReference type="EnsemblMetazoa" id="HelroT169114">
    <property type="protein sequence ID" value="HelroP169114"/>
    <property type="gene ID" value="HelroG169114"/>
</dbReference>
<dbReference type="HOGENOM" id="CLU_124084_0_0_1"/>
<dbReference type="EMBL" id="AMQM01003184">
    <property type="status" value="NOT_ANNOTATED_CDS"/>
    <property type="molecule type" value="Genomic_DNA"/>
</dbReference>
<reference evidence="2" key="3">
    <citation type="submission" date="2015-06" db="UniProtKB">
        <authorList>
            <consortium name="EnsemblMetazoa"/>
        </authorList>
    </citation>
    <scope>IDENTIFICATION</scope>
</reference>
<evidence type="ECO:0000313" key="3">
    <source>
        <dbReference type="Proteomes" id="UP000015101"/>
    </source>
</evidence>
<reference evidence="1 3" key="2">
    <citation type="journal article" date="2013" name="Nature">
        <title>Insights into bilaterian evolution from three spiralian genomes.</title>
        <authorList>
            <person name="Simakov O."/>
            <person name="Marletaz F."/>
            <person name="Cho S.J."/>
            <person name="Edsinger-Gonzales E."/>
            <person name="Havlak P."/>
            <person name="Hellsten U."/>
            <person name="Kuo D.H."/>
            <person name="Larsson T."/>
            <person name="Lv J."/>
            <person name="Arendt D."/>
            <person name="Savage R."/>
            <person name="Osoegawa K."/>
            <person name="de Jong P."/>
            <person name="Grimwood J."/>
            <person name="Chapman J.A."/>
            <person name="Shapiro H."/>
            <person name="Aerts A."/>
            <person name="Otillar R.P."/>
            <person name="Terry A.Y."/>
            <person name="Boore J.L."/>
            <person name="Grigoriev I.V."/>
            <person name="Lindberg D.R."/>
            <person name="Seaver E.C."/>
            <person name="Weisblat D.A."/>
            <person name="Putnam N.H."/>
            <person name="Rokhsar D.S."/>
        </authorList>
    </citation>
    <scope>NUCLEOTIDE SEQUENCE</scope>
</reference>
<dbReference type="EMBL" id="KB096080">
    <property type="protein sequence ID" value="ESO08308.1"/>
    <property type="molecule type" value="Genomic_DNA"/>
</dbReference>
<reference evidence="3" key="1">
    <citation type="submission" date="2012-12" db="EMBL/GenBank/DDBJ databases">
        <authorList>
            <person name="Hellsten U."/>
            <person name="Grimwood J."/>
            <person name="Chapman J.A."/>
            <person name="Shapiro H."/>
            <person name="Aerts A."/>
            <person name="Otillar R.P."/>
            <person name="Terry A.Y."/>
            <person name="Boore J.L."/>
            <person name="Simakov O."/>
            <person name="Marletaz F."/>
            <person name="Cho S.-J."/>
            <person name="Edsinger-Gonzales E."/>
            <person name="Havlak P."/>
            <person name="Kuo D.-H."/>
            <person name="Larsson T."/>
            <person name="Lv J."/>
            <person name="Arendt D."/>
            <person name="Savage R."/>
            <person name="Osoegawa K."/>
            <person name="de Jong P."/>
            <person name="Lindberg D.R."/>
            <person name="Seaver E.C."/>
            <person name="Weisblat D.A."/>
            <person name="Putnam N.H."/>
            <person name="Grigoriev I.V."/>
            <person name="Rokhsar D.S."/>
        </authorList>
    </citation>
    <scope>NUCLEOTIDE SEQUENCE</scope>
</reference>
<dbReference type="CTD" id="20202650"/>
<dbReference type="RefSeq" id="XP_009013238.1">
    <property type="nucleotide sequence ID" value="XM_009014990.1"/>
</dbReference>